<organism evidence="1 2">
    <name type="scientific">Spirosoma soli</name>
    <dbReference type="NCBI Taxonomy" id="1770529"/>
    <lineage>
        <taxon>Bacteria</taxon>
        <taxon>Pseudomonadati</taxon>
        <taxon>Bacteroidota</taxon>
        <taxon>Cytophagia</taxon>
        <taxon>Cytophagales</taxon>
        <taxon>Cytophagaceae</taxon>
        <taxon>Spirosoma</taxon>
    </lineage>
</organism>
<evidence type="ECO:0000313" key="2">
    <source>
        <dbReference type="Proteomes" id="UP001597469"/>
    </source>
</evidence>
<gene>
    <name evidence="1" type="ORF">ACFSUS_00820</name>
</gene>
<name>A0ABW5LWJ6_9BACT</name>
<dbReference type="Proteomes" id="UP001597469">
    <property type="component" value="Unassembled WGS sequence"/>
</dbReference>
<reference evidence="2" key="1">
    <citation type="journal article" date="2019" name="Int. J. Syst. Evol. Microbiol.">
        <title>The Global Catalogue of Microorganisms (GCM) 10K type strain sequencing project: providing services to taxonomists for standard genome sequencing and annotation.</title>
        <authorList>
            <consortium name="The Broad Institute Genomics Platform"/>
            <consortium name="The Broad Institute Genome Sequencing Center for Infectious Disease"/>
            <person name="Wu L."/>
            <person name="Ma J."/>
        </authorList>
    </citation>
    <scope>NUCLEOTIDE SEQUENCE [LARGE SCALE GENOMIC DNA]</scope>
    <source>
        <strain evidence="2">KCTC 42805</strain>
    </source>
</reference>
<dbReference type="RefSeq" id="WP_381517717.1">
    <property type="nucleotide sequence ID" value="NZ_JBHULN010000001.1"/>
</dbReference>
<evidence type="ECO:0008006" key="3">
    <source>
        <dbReference type="Google" id="ProtNLM"/>
    </source>
</evidence>
<sequence length="91" mass="10220">MAPTIAPPEAARLANFSGPSLSALLSRSEDDFYGRLQRIWNNVVQLEDLGFIRTEEDKFIYAYRFAEAELHQACTERETAMATTGFNVAAF</sequence>
<proteinExistence type="predicted"/>
<dbReference type="EMBL" id="JBHULN010000001">
    <property type="protein sequence ID" value="MFD2569153.1"/>
    <property type="molecule type" value="Genomic_DNA"/>
</dbReference>
<evidence type="ECO:0000313" key="1">
    <source>
        <dbReference type="EMBL" id="MFD2569153.1"/>
    </source>
</evidence>
<protein>
    <recommendedName>
        <fullName evidence="3">MarR family transcriptional regulator</fullName>
    </recommendedName>
</protein>
<keyword evidence="2" id="KW-1185">Reference proteome</keyword>
<comment type="caution">
    <text evidence="1">The sequence shown here is derived from an EMBL/GenBank/DDBJ whole genome shotgun (WGS) entry which is preliminary data.</text>
</comment>
<accession>A0ABW5LWJ6</accession>